<dbReference type="PANTHER" id="PTHR30349">
    <property type="entry name" value="PHAGE INTEGRASE-RELATED"/>
    <property type="match status" value="1"/>
</dbReference>
<dbReference type="InterPro" id="IPR011010">
    <property type="entry name" value="DNA_brk_join_enz"/>
</dbReference>
<dbReference type="GO" id="GO:0051301">
    <property type="term" value="P:cell division"/>
    <property type="evidence" value="ECO:0007669"/>
    <property type="project" value="UniProtKB-KW"/>
</dbReference>
<dbReference type="HAMAP" id="MF_01807">
    <property type="entry name" value="Recomb_XerD"/>
    <property type="match status" value="1"/>
</dbReference>
<dbReference type="SUPFAM" id="SSF56349">
    <property type="entry name" value="DNA breaking-rejoining enzymes"/>
    <property type="match status" value="1"/>
</dbReference>
<keyword evidence="5 11" id="KW-0132">Cell division</keyword>
<dbReference type="InterPro" id="IPR013762">
    <property type="entry name" value="Integrase-like_cat_sf"/>
</dbReference>
<evidence type="ECO:0000256" key="7">
    <source>
        <dbReference type="ARBA" id="ARBA00022908"/>
    </source>
</evidence>
<comment type="function">
    <text evidence="11">Site-specific tyrosine recombinase, which acts by catalyzing the cutting and rejoining of the recombining DNA molecules. The XerC-XerD complex is essential to convert dimers of the bacterial chromosome into monomers to permit their segregation at cell division. It also contributes to the segregational stability of plasmids.</text>
</comment>
<evidence type="ECO:0000256" key="11">
    <source>
        <dbReference type="HAMAP-Rule" id="MF_01807"/>
    </source>
</evidence>
<feature type="active site" evidence="11">
    <location>
        <position position="175"/>
    </location>
</feature>
<feature type="active site" description="O-(3'-phospho-DNA)-tyrosine intermediate" evidence="11">
    <location>
        <position position="281"/>
    </location>
</feature>
<gene>
    <name evidence="11 14" type="primary">xerD</name>
    <name evidence="14" type="ORF">CYJ47_06715</name>
</gene>
<evidence type="ECO:0000256" key="10">
    <source>
        <dbReference type="ARBA" id="ARBA00023306"/>
    </source>
</evidence>
<evidence type="ECO:0000256" key="3">
    <source>
        <dbReference type="ARBA" id="ARBA00015810"/>
    </source>
</evidence>
<evidence type="ECO:0000256" key="8">
    <source>
        <dbReference type="ARBA" id="ARBA00023125"/>
    </source>
</evidence>
<comment type="similarity">
    <text evidence="2 11">Belongs to the 'phage' integrase family. XerD subfamily.</text>
</comment>
<evidence type="ECO:0000256" key="5">
    <source>
        <dbReference type="ARBA" id="ARBA00022618"/>
    </source>
</evidence>
<dbReference type="HAMAP" id="MF_01808">
    <property type="entry name" value="Recomb_XerC_XerD"/>
    <property type="match status" value="1"/>
</dbReference>
<feature type="active site" evidence="11">
    <location>
        <position position="148"/>
    </location>
</feature>
<dbReference type="Proteomes" id="UP000234560">
    <property type="component" value="Chromosome"/>
</dbReference>
<evidence type="ECO:0000313" key="14">
    <source>
        <dbReference type="EMBL" id="WOT03435.1"/>
    </source>
</evidence>
<dbReference type="NCBIfam" id="TIGR02225">
    <property type="entry name" value="recomb_XerD"/>
    <property type="match status" value="1"/>
</dbReference>
<dbReference type="EMBL" id="CP136958">
    <property type="protein sequence ID" value="WOT03435.1"/>
    <property type="molecule type" value="Genomic_DNA"/>
</dbReference>
<dbReference type="InterPro" id="IPR010998">
    <property type="entry name" value="Integrase_recombinase_N"/>
</dbReference>
<dbReference type="InterPro" id="IPR004107">
    <property type="entry name" value="Integrase_SAM-like_N"/>
</dbReference>
<keyword evidence="4 11" id="KW-0963">Cytoplasm</keyword>
<keyword evidence="10 11" id="KW-0131">Cell cycle</keyword>
<comment type="subcellular location">
    <subcellularLocation>
        <location evidence="1 11">Cytoplasm</location>
    </subcellularLocation>
</comment>
<organism evidence="14 15">
    <name type="scientific">Corynebacterium pyruviciproducens</name>
    <dbReference type="NCBI Taxonomy" id="598660"/>
    <lineage>
        <taxon>Bacteria</taxon>
        <taxon>Bacillati</taxon>
        <taxon>Actinomycetota</taxon>
        <taxon>Actinomycetes</taxon>
        <taxon>Mycobacteriales</taxon>
        <taxon>Corynebacteriaceae</taxon>
        <taxon>Corynebacterium</taxon>
    </lineage>
</organism>
<feature type="active site" evidence="11">
    <location>
        <position position="246"/>
    </location>
</feature>
<dbReference type="GO" id="GO:0005737">
    <property type="term" value="C:cytoplasm"/>
    <property type="evidence" value="ECO:0007669"/>
    <property type="project" value="UniProtKB-SubCell"/>
</dbReference>
<dbReference type="Pfam" id="PF02899">
    <property type="entry name" value="Phage_int_SAM_1"/>
    <property type="match status" value="1"/>
</dbReference>
<dbReference type="PROSITE" id="PS51900">
    <property type="entry name" value="CB"/>
    <property type="match status" value="1"/>
</dbReference>
<dbReference type="GO" id="GO:0009037">
    <property type="term" value="F:tyrosine-based site-specific recombinase activity"/>
    <property type="evidence" value="ECO:0007669"/>
    <property type="project" value="UniProtKB-UniRule"/>
</dbReference>
<evidence type="ECO:0000256" key="2">
    <source>
        <dbReference type="ARBA" id="ARBA00010450"/>
    </source>
</evidence>
<evidence type="ECO:0000256" key="4">
    <source>
        <dbReference type="ARBA" id="ARBA00022490"/>
    </source>
</evidence>
<evidence type="ECO:0000256" key="6">
    <source>
        <dbReference type="ARBA" id="ARBA00022829"/>
    </source>
</evidence>
<dbReference type="GO" id="GO:0007059">
    <property type="term" value="P:chromosome segregation"/>
    <property type="evidence" value="ECO:0007669"/>
    <property type="project" value="UniProtKB-UniRule"/>
</dbReference>
<accession>A0AAF0YZH4</accession>
<dbReference type="InterPro" id="IPR011932">
    <property type="entry name" value="Recomb_XerD"/>
</dbReference>
<name>A0AAF0YZH4_9CORY</name>
<reference evidence="14" key="2">
    <citation type="submission" date="2023-10" db="EMBL/GenBank/DDBJ databases">
        <authorList>
            <person name="Choi B."/>
        </authorList>
    </citation>
    <scope>NUCLEOTIDE SEQUENCE</scope>
    <source>
        <strain evidence="14">UMB0763</strain>
    </source>
</reference>
<comment type="subunit">
    <text evidence="11">Forms a cyclic heterotetrameric complex composed of two molecules of XerC and two molecules of XerD.</text>
</comment>
<dbReference type="GO" id="GO:0003677">
    <property type="term" value="F:DNA binding"/>
    <property type="evidence" value="ECO:0007669"/>
    <property type="project" value="UniProtKB-UniRule"/>
</dbReference>
<feature type="domain" description="Core-binding (CB)" evidence="13">
    <location>
        <begin position="4"/>
        <end position="87"/>
    </location>
</feature>
<feature type="domain" description="Tyr recombinase" evidence="12">
    <location>
        <begin position="108"/>
        <end position="294"/>
    </location>
</feature>
<evidence type="ECO:0000259" key="12">
    <source>
        <dbReference type="PROSITE" id="PS51898"/>
    </source>
</evidence>
<evidence type="ECO:0000256" key="1">
    <source>
        <dbReference type="ARBA" id="ARBA00004496"/>
    </source>
</evidence>
<keyword evidence="9 11" id="KW-0233">DNA recombination</keyword>
<dbReference type="InterPro" id="IPR044068">
    <property type="entry name" value="CB"/>
</dbReference>
<feature type="active site" evidence="11">
    <location>
        <position position="249"/>
    </location>
</feature>
<dbReference type="RefSeq" id="WP_101679457.1">
    <property type="nucleotide sequence ID" value="NZ_CAMIHY010000092.1"/>
</dbReference>
<dbReference type="InterPro" id="IPR023009">
    <property type="entry name" value="Tyrosine_recombinase_XerC/XerD"/>
</dbReference>
<protein>
    <recommendedName>
        <fullName evidence="3 11">Tyrosine recombinase XerD</fullName>
    </recommendedName>
</protein>
<dbReference type="PROSITE" id="PS51898">
    <property type="entry name" value="TYR_RECOMBINASE"/>
    <property type="match status" value="1"/>
</dbReference>
<keyword evidence="6 11" id="KW-0159">Chromosome partition</keyword>
<dbReference type="AlphaFoldDB" id="A0AAF0YZH4"/>
<keyword evidence="7 11" id="KW-0229">DNA integration</keyword>
<reference evidence="14" key="1">
    <citation type="submission" date="2017-12" db="EMBL/GenBank/DDBJ databases">
        <authorList>
            <person name="Thomas-White K."/>
            <person name="Wolfe A.J."/>
        </authorList>
    </citation>
    <scope>NUCLEOTIDE SEQUENCE</scope>
    <source>
        <strain evidence="14">UMB0763</strain>
    </source>
</reference>
<sequence>MNEPTGGEVAHQWLSYLTVERGKSPNTIASYRRDLRRYLEFVGDRRLSMLSAPDLDAFLQSLGREGQAVSSVRRMLSTIRGLHAFALQEGYVPADVARDITPPAMPQHLPDTLSVDEVDRLISSQAGDSAVALRNRALLELLYGTGARISEVLALAVDDVTHLDETDGILVLTGKGDKQRIVPVGSKARAALDAYLVRARPQLSKGKTAKLFLNVRGGKEMSRQSAWQVVKTAAEEAGIKKDISPHTLRHSFATHLLEGGADVRSVQELLGHASVTTTQIYTHITADSLREMWRTAHPRA</sequence>
<evidence type="ECO:0000256" key="9">
    <source>
        <dbReference type="ARBA" id="ARBA00023172"/>
    </source>
</evidence>
<feature type="active site" evidence="11">
    <location>
        <position position="272"/>
    </location>
</feature>
<dbReference type="GO" id="GO:0006313">
    <property type="term" value="P:DNA transposition"/>
    <property type="evidence" value="ECO:0007669"/>
    <property type="project" value="UniProtKB-UniRule"/>
</dbReference>
<dbReference type="Gene3D" id="1.10.443.10">
    <property type="entry name" value="Intergrase catalytic core"/>
    <property type="match status" value="1"/>
</dbReference>
<dbReference type="PANTHER" id="PTHR30349:SF81">
    <property type="entry name" value="TYROSINE RECOMBINASE XERC"/>
    <property type="match status" value="1"/>
</dbReference>
<dbReference type="Pfam" id="PF00589">
    <property type="entry name" value="Phage_integrase"/>
    <property type="match status" value="1"/>
</dbReference>
<dbReference type="InterPro" id="IPR050090">
    <property type="entry name" value="Tyrosine_recombinase_XerCD"/>
</dbReference>
<evidence type="ECO:0000313" key="15">
    <source>
        <dbReference type="Proteomes" id="UP000234560"/>
    </source>
</evidence>
<proteinExistence type="inferred from homology"/>
<dbReference type="Gene3D" id="1.10.150.130">
    <property type="match status" value="1"/>
</dbReference>
<dbReference type="InterPro" id="IPR002104">
    <property type="entry name" value="Integrase_catalytic"/>
</dbReference>
<evidence type="ECO:0000259" key="13">
    <source>
        <dbReference type="PROSITE" id="PS51900"/>
    </source>
</evidence>
<keyword evidence="8 11" id="KW-0238">DNA-binding</keyword>
<dbReference type="KEGG" id="cpyr:CYJ47_06715"/>
<dbReference type="CDD" id="cd00798">
    <property type="entry name" value="INT_XerDC_C"/>
    <property type="match status" value="1"/>
</dbReference>
<dbReference type="NCBIfam" id="NF001399">
    <property type="entry name" value="PRK00283.1"/>
    <property type="match status" value="1"/>
</dbReference>